<keyword evidence="2 6" id="KW-0409">Iron storage</keyword>
<dbReference type="GO" id="GO:0008199">
    <property type="term" value="F:ferric iron binding"/>
    <property type="evidence" value="ECO:0007669"/>
    <property type="project" value="InterPro"/>
</dbReference>
<dbReference type="EC" id="1.16.3.1" evidence="6"/>
<dbReference type="GO" id="GO:0005737">
    <property type="term" value="C:cytoplasm"/>
    <property type="evidence" value="ECO:0007669"/>
    <property type="project" value="TreeGrafter"/>
</dbReference>
<evidence type="ECO:0000256" key="3">
    <source>
        <dbReference type="ARBA" id="ARBA00022723"/>
    </source>
</evidence>
<feature type="binding site" evidence="5">
    <location>
        <position position="88"/>
    </location>
    <ligand>
        <name>Fe cation</name>
        <dbReference type="ChEBI" id="CHEBI:24875"/>
        <label>1</label>
    </ligand>
</feature>
<evidence type="ECO:0000313" key="10">
    <source>
        <dbReference type="Proteomes" id="UP001445076"/>
    </source>
</evidence>
<keyword evidence="3 5" id="KW-0479">Metal-binding</keyword>
<dbReference type="InterPro" id="IPR009078">
    <property type="entry name" value="Ferritin-like_SF"/>
</dbReference>
<organism evidence="9 10">
    <name type="scientific">Cherax quadricarinatus</name>
    <name type="common">Australian red claw crayfish</name>
    <dbReference type="NCBI Taxonomy" id="27406"/>
    <lineage>
        <taxon>Eukaryota</taxon>
        <taxon>Metazoa</taxon>
        <taxon>Ecdysozoa</taxon>
        <taxon>Arthropoda</taxon>
        <taxon>Crustacea</taxon>
        <taxon>Multicrustacea</taxon>
        <taxon>Malacostraca</taxon>
        <taxon>Eumalacostraca</taxon>
        <taxon>Eucarida</taxon>
        <taxon>Decapoda</taxon>
        <taxon>Pleocyemata</taxon>
        <taxon>Astacidea</taxon>
        <taxon>Parastacoidea</taxon>
        <taxon>Parastacidae</taxon>
        <taxon>Cherax</taxon>
    </lineage>
</organism>
<comment type="caution">
    <text evidence="9">The sequence shown here is derived from an EMBL/GenBank/DDBJ whole genome shotgun (WGS) entry which is preliminary data.</text>
</comment>
<dbReference type="SUPFAM" id="SSF47240">
    <property type="entry name" value="Ferritin-like"/>
    <property type="match status" value="1"/>
</dbReference>
<dbReference type="InterPro" id="IPR001519">
    <property type="entry name" value="Ferritin"/>
</dbReference>
<name>A0AAW0X721_CHEQU</name>
<evidence type="ECO:0000256" key="1">
    <source>
        <dbReference type="ARBA" id="ARBA00007513"/>
    </source>
</evidence>
<reference evidence="9 10" key="1">
    <citation type="journal article" date="2024" name="BMC Genomics">
        <title>Genome assembly of redclaw crayfish (Cherax quadricarinatus) provides insights into its immune adaptation and hypoxia tolerance.</title>
        <authorList>
            <person name="Liu Z."/>
            <person name="Zheng J."/>
            <person name="Li H."/>
            <person name="Fang K."/>
            <person name="Wang S."/>
            <person name="He J."/>
            <person name="Zhou D."/>
            <person name="Weng S."/>
            <person name="Chi M."/>
            <person name="Gu Z."/>
            <person name="He J."/>
            <person name="Li F."/>
            <person name="Wang M."/>
        </authorList>
    </citation>
    <scope>NUCLEOTIDE SEQUENCE [LARGE SCALE GENOMIC DNA]</scope>
    <source>
        <strain evidence="9">ZL_2023a</strain>
    </source>
</reference>
<feature type="domain" description="Ferritin-like diiron" evidence="8">
    <location>
        <begin position="36"/>
        <end position="191"/>
    </location>
</feature>
<proteinExistence type="inferred from homology"/>
<dbReference type="PROSITE" id="PS50905">
    <property type="entry name" value="FERRITIN_LIKE"/>
    <property type="match status" value="1"/>
</dbReference>
<dbReference type="AlphaFoldDB" id="A0AAW0X721"/>
<dbReference type="EMBL" id="JARKIK010000047">
    <property type="protein sequence ID" value="KAK8735445.1"/>
    <property type="molecule type" value="Genomic_DNA"/>
</dbReference>
<feature type="binding site" evidence="5">
    <location>
        <position position="91"/>
    </location>
    <ligand>
        <name>Fe cation</name>
        <dbReference type="ChEBI" id="CHEBI:24875"/>
        <label>1</label>
    </ligand>
</feature>
<keyword evidence="7" id="KW-0732">Signal</keyword>
<feature type="binding site" evidence="5">
    <location>
        <position position="141"/>
    </location>
    <ligand>
        <name>Fe cation</name>
        <dbReference type="ChEBI" id="CHEBI:24875"/>
        <label>1</label>
    </ligand>
</feature>
<dbReference type="GO" id="GO:0006879">
    <property type="term" value="P:intracellular iron ion homeostasis"/>
    <property type="evidence" value="ECO:0007669"/>
    <property type="project" value="UniProtKB-KW"/>
</dbReference>
<evidence type="ECO:0000256" key="4">
    <source>
        <dbReference type="ARBA" id="ARBA00023004"/>
    </source>
</evidence>
<dbReference type="Gene3D" id="1.20.1260.10">
    <property type="match status" value="1"/>
</dbReference>
<dbReference type="InterPro" id="IPR009040">
    <property type="entry name" value="Ferritin-like_diiron"/>
</dbReference>
<dbReference type="Pfam" id="PF00210">
    <property type="entry name" value="Ferritin"/>
    <property type="match status" value="1"/>
</dbReference>
<feature type="chain" id="PRO_5043329133" description="Ferritin" evidence="7">
    <location>
        <begin position="23"/>
        <end position="222"/>
    </location>
</feature>
<dbReference type="CDD" id="cd01056">
    <property type="entry name" value="Euk_Ferritin"/>
    <property type="match status" value="1"/>
</dbReference>
<keyword evidence="6" id="KW-0560">Oxidoreductase</keyword>
<dbReference type="PANTHER" id="PTHR11431:SF43">
    <property type="entry name" value="FERRITIN"/>
    <property type="match status" value="1"/>
</dbReference>
<evidence type="ECO:0000313" key="9">
    <source>
        <dbReference type="EMBL" id="KAK8735445.1"/>
    </source>
</evidence>
<dbReference type="GO" id="GO:0006826">
    <property type="term" value="P:iron ion transport"/>
    <property type="evidence" value="ECO:0007669"/>
    <property type="project" value="InterPro"/>
</dbReference>
<comment type="catalytic activity">
    <reaction evidence="6">
        <text>4 Fe(2+) + O2 + 4 H(+) = 4 Fe(3+) + 2 H2O</text>
        <dbReference type="Rhea" id="RHEA:11148"/>
        <dbReference type="ChEBI" id="CHEBI:15377"/>
        <dbReference type="ChEBI" id="CHEBI:15378"/>
        <dbReference type="ChEBI" id="CHEBI:15379"/>
        <dbReference type="ChEBI" id="CHEBI:29033"/>
        <dbReference type="ChEBI" id="CHEBI:29034"/>
        <dbReference type="EC" id="1.16.3.1"/>
    </reaction>
</comment>
<dbReference type="Proteomes" id="UP001445076">
    <property type="component" value="Unassembled WGS sequence"/>
</dbReference>
<evidence type="ECO:0000256" key="7">
    <source>
        <dbReference type="SAM" id="SignalP"/>
    </source>
</evidence>
<gene>
    <name evidence="9" type="ORF">OTU49_005393</name>
</gene>
<dbReference type="GO" id="GO:0004322">
    <property type="term" value="F:ferroxidase activity"/>
    <property type="evidence" value="ECO:0007669"/>
    <property type="project" value="UniProtKB-EC"/>
</dbReference>
<evidence type="ECO:0000256" key="6">
    <source>
        <dbReference type="RuleBase" id="RU361145"/>
    </source>
</evidence>
<evidence type="ECO:0000256" key="5">
    <source>
        <dbReference type="PIRSR" id="PIRSR601519-1"/>
    </source>
</evidence>
<keyword evidence="4 5" id="KW-0408">Iron</keyword>
<accession>A0AAW0X721</accession>
<dbReference type="InterPro" id="IPR012347">
    <property type="entry name" value="Ferritin-like"/>
</dbReference>
<sequence length="222" mass="24949">MIYPVLASLLVLGCMASQSASGEFNCVATTGYPKEVCHISACTTAINDHIQHELNAAFTYMLMGVQFGQYTIDRPGISKFLLEAATEERSHAIQMLDYLNTRGIKSSMMTSPAYNFKTIEKINGIKNMTYDKALQDALDMEIQVTVKIYEVVKNCENDYHAADVFTNPILEEQHDGIRKLQGAIRAFNDLTRGYTNNESAYAMAEYIFDRKMLKGEIIQGMH</sequence>
<keyword evidence="10" id="KW-1185">Reference proteome</keyword>
<dbReference type="PANTHER" id="PTHR11431">
    <property type="entry name" value="FERRITIN"/>
    <property type="match status" value="1"/>
</dbReference>
<feature type="binding site" evidence="5">
    <location>
        <position position="53"/>
    </location>
    <ligand>
        <name>Fe cation</name>
        <dbReference type="ChEBI" id="CHEBI:24875"/>
        <label>1</label>
    </ligand>
</feature>
<feature type="binding site" evidence="5">
    <location>
        <position position="173"/>
    </location>
    <ligand>
        <name>Fe cation</name>
        <dbReference type="ChEBI" id="CHEBI:24875"/>
        <label>1</label>
    </ligand>
</feature>
<dbReference type="InterPro" id="IPR008331">
    <property type="entry name" value="Ferritin_DPS_dom"/>
</dbReference>
<protein>
    <recommendedName>
        <fullName evidence="6">Ferritin</fullName>
        <ecNumber evidence="6">1.16.3.1</ecNumber>
    </recommendedName>
</protein>
<dbReference type="GO" id="GO:0008198">
    <property type="term" value="F:ferrous iron binding"/>
    <property type="evidence" value="ECO:0007669"/>
    <property type="project" value="TreeGrafter"/>
</dbReference>
<evidence type="ECO:0000256" key="2">
    <source>
        <dbReference type="ARBA" id="ARBA00022434"/>
    </source>
</evidence>
<comment type="function">
    <text evidence="6">Stores iron in a soluble, non-toxic, readily available form. Important for iron homeostasis. Iron is taken up in the ferrous form and deposited as ferric hydroxides after oxidation.</text>
</comment>
<feature type="signal peptide" evidence="7">
    <location>
        <begin position="1"/>
        <end position="22"/>
    </location>
</feature>
<comment type="similarity">
    <text evidence="1 6">Belongs to the ferritin family.</text>
</comment>
<evidence type="ECO:0000259" key="8">
    <source>
        <dbReference type="PROSITE" id="PS50905"/>
    </source>
</evidence>